<organism evidence="1 2">
    <name type="scientific">Pedobacter panaciterrae</name>
    <dbReference type="NCBI Taxonomy" id="363849"/>
    <lineage>
        <taxon>Bacteria</taxon>
        <taxon>Pseudomonadati</taxon>
        <taxon>Bacteroidota</taxon>
        <taxon>Sphingobacteriia</taxon>
        <taxon>Sphingobacteriales</taxon>
        <taxon>Sphingobacteriaceae</taxon>
        <taxon>Pedobacter</taxon>
    </lineage>
</organism>
<dbReference type="EMBL" id="JBBEUB010000004">
    <property type="protein sequence ID" value="MEJ2903649.1"/>
    <property type="molecule type" value="Genomic_DNA"/>
</dbReference>
<dbReference type="Pfam" id="PF04439">
    <property type="entry name" value="Adenyl_transf"/>
    <property type="match status" value="1"/>
</dbReference>
<sequence length="291" mass="34097">MVKARNEKLKHIINWANSNHEIRAVLLTSSLASAIAPVDKFSDLDIELVFEDLTAALKDDSWLSEFGRVIAKVAESEEAFDGKHAMRMVLYEDYVKVDFKLYSILEFQKEAAKSELPEDWDVGYKVLIDKDRLCKNLKPPTYQSVIIKKPGAEKFAQVMNDFWWDMTYVAKCLARDELFYAKFMTENMMRNDYLVPMIEWYISLSHDWKITTNKHGRFFKKYLSSELWKKIEATFASAEIQDNWRALFAYADIAHELGTELAEKLTYQYPVLLEKDIRNYLNAIKNHTELK</sequence>
<dbReference type="Gene3D" id="3.30.460.10">
    <property type="entry name" value="Beta Polymerase, domain 2"/>
    <property type="match status" value="1"/>
</dbReference>
<proteinExistence type="predicted"/>
<dbReference type="Gene3D" id="1.20.120.330">
    <property type="entry name" value="Nucleotidyltransferases domain 2"/>
    <property type="match status" value="1"/>
</dbReference>
<dbReference type="InterPro" id="IPR043519">
    <property type="entry name" value="NT_sf"/>
</dbReference>
<dbReference type="RefSeq" id="WP_288879220.1">
    <property type="nucleotide sequence ID" value="NZ_CBFGNQ010000015.1"/>
</dbReference>
<evidence type="ECO:0000313" key="1">
    <source>
        <dbReference type="EMBL" id="MEJ2903649.1"/>
    </source>
</evidence>
<name>A0ABU8NN19_9SPHI</name>
<gene>
    <name evidence="1" type="ORF">WAE58_14480</name>
</gene>
<dbReference type="SUPFAM" id="SSF81301">
    <property type="entry name" value="Nucleotidyltransferase"/>
    <property type="match status" value="1"/>
</dbReference>
<evidence type="ECO:0000313" key="2">
    <source>
        <dbReference type="Proteomes" id="UP001378956"/>
    </source>
</evidence>
<comment type="caution">
    <text evidence="1">The sequence shown here is derived from an EMBL/GenBank/DDBJ whole genome shotgun (WGS) entry which is preliminary data.</text>
</comment>
<dbReference type="InterPro" id="IPR007530">
    <property type="entry name" value="Aminoglycoside_adenylylTfrase"/>
</dbReference>
<accession>A0ABU8NN19</accession>
<keyword evidence="2" id="KW-1185">Reference proteome</keyword>
<protein>
    <submittedName>
        <fullName evidence="1">AadS family aminoglycoside 6-adenylyltransferase</fullName>
    </submittedName>
</protein>
<reference evidence="1 2" key="1">
    <citation type="submission" date="2024-03" db="EMBL/GenBank/DDBJ databases">
        <title>Sequence of Lycoming College Course Isolates.</title>
        <authorList>
            <person name="Plotts O."/>
            <person name="Newman J."/>
        </authorList>
    </citation>
    <scope>NUCLEOTIDE SEQUENCE [LARGE SCALE GENOMIC DNA]</scope>
    <source>
        <strain evidence="1 2">CJB-3</strain>
    </source>
</reference>
<dbReference type="Proteomes" id="UP001378956">
    <property type="component" value="Unassembled WGS sequence"/>
</dbReference>
<dbReference type="SUPFAM" id="SSF81631">
    <property type="entry name" value="PAP/OAS1 substrate-binding domain"/>
    <property type="match status" value="1"/>
</dbReference>
<dbReference type="NCBIfam" id="NF033387">
    <property type="entry name" value="ANT_6_aadS"/>
    <property type="match status" value="1"/>
</dbReference>